<dbReference type="AlphaFoldDB" id="A0AAN9E3N5"/>
<evidence type="ECO:0000313" key="2">
    <source>
        <dbReference type="EMBL" id="KAK7244617.1"/>
    </source>
</evidence>
<protein>
    <submittedName>
        <fullName evidence="2">Uncharacterized protein</fullName>
    </submittedName>
</protein>
<name>A0AAN9E3N5_CROPI</name>
<proteinExistence type="predicted"/>
<feature type="compositionally biased region" description="Polar residues" evidence="1">
    <location>
        <begin position="88"/>
        <end position="108"/>
    </location>
</feature>
<gene>
    <name evidence="2" type="ORF">RIF29_39441</name>
</gene>
<feature type="region of interest" description="Disordered" evidence="1">
    <location>
        <begin position="1"/>
        <end position="41"/>
    </location>
</feature>
<keyword evidence="3" id="KW-1185">Reference proteome</keyword>
<feature type="region of interest" description="Disordered" evidence="1">
    <location>
        <begin position="60"/>
        <end position="108"/>
    </location>
</feature>
<comment type="caution">
    <text evidence="2">The sequence shown here is derived from an EMBL/GenBank/DDBJ whole genome shotgun (WGS) entry which is preliminary data.</text>
</comment>
<dbReference type="Proteomes" id="UP001372338">
    <property type="component" value="Unassembled WGS sequence"/>
</dbReference>
<evidence type="ECO:0000256" key="1">
    <source>
        <dbReference type="SAM" id="MobiDB-lite"/>
    </source>
</evidence>
<organism evidence="2 3">
    <name type="scientific">Crotalaria pallida</name>
    <name type="common">Smooth rattlebox</name>
    <name type="synonym">Crotalaria striata</name>
    <dbReference type="NCBI Taxonomy" id="3830"/>
    <lineage>
        <taxon>Eukaryota</taxon>
        <taxon>Viridiplantae</taxon>
        <taxon>Streptophyta</taxon>
        <taxon>Embryophyta</taxon>
        <taxon>Tracheophyta</taxon>
        <taxon>Spermatophyta</taxon>
        <taxon>Magnoliopsida</taxon>
        <taxon>eudicotyledons</taxon>
        <taxon>Gunneridae</taxon>
        <taxon>Pentapetalae</taxon>
        <taxon>rosids</taxon>
        <taxon>fabids</taxon>
        <taxon>Fabales</taxon>
        <taxon>Fabaceae</taxon>
        <taxon>Papilionoideae</taxon>
        <taxon>50 kb inversion clade</taxon>
        <taxon>genistoids sensu lato</taxon>
        <taxon>core genistoids</taxon>
        <taxon>Crotalarieae</taxon>
        <taxon>Crotalaria</taxon>
    </lineage>
</organism>
<sequence>MNEMMVLTKLQPTREGELGSEGLPRSGQASGLKERLQSPIELPFEDRENKIIKKLIKNKNLQTSEEDDNGRSLFETSLTLSSPSPPLNKQTPSFFTKLSRASSSKPLN</sequence>
<dbReference type="EMBL" id="JAYWIO010000008">
    <property type="protein sequence ID" value="KAK7244617.1"/>
    <property type="molecule type" value="Genomic_DNA"/>
</dbReference>
<accession>A0AAN9E3N5</accession>
<evidence type="ECO:0000313" key="3">
    <source>
        <dbReference type="Proteomes" id="UP001372338"/>
    </source>
</evidence>
<reference evidence="2 3" key="1">
    <citation type="submission" date="2024-01" db="EMBL/GenBank/DDBJ databases">
        <title>The genomes of 5 underutilized Papilionoideae crops provide insights into root nodulation and disease resistanc.</title>
        <authorList>
            <person name="Yuan L."/>
        </authorList>
    </citation>
    <scope>NUCLEOTIDE SEQUENCE [LARGE SCALE GENOMIC DNA]</scope>
    <source>
        <strain evidence="2">ZHUSHIDOU_FW_LH</strain>
        <tissue evidence="2">Leaf</tissue>
    </source>
</reference>